<accession>A0ABP0NPG1</accession>
<organism evidence="1 2">
    <name type="scientific">Durusdinium trenchii</name>
    <dbReference type="NCBI Taxonomy" id="1381693"/>
    <lineage>
        <taxon>Eukaryota</taxon>
        <taxon>Sar</taxon>
        <taxon>Alveolata</taxon>
        <taxon>Dinophyceae</taxon>
        <taxon>Suessiales</taxon>
        <taxon>Symbiodiniaceae</taxon>
        <taxon>Durusdinium</taxon>
    </lineage>
</organism>
<protein>
    <submittedName>
        <fullName evidence="1">Uncharacterized protein</fullName>
    </submittedName>
</protein>
<gene>
    <name evidence="1" type="ORF">SCF082_LOCUS33552</name>
</gene>
<keyword evidence="2" id="KW-1185">Reference proteome</keyword>
<dbReference type="Proteomes" id="UP001642464">
    <property type="component" value="Unassembled WGS sequence"/>
</dbReference>
<dbReference type="EMBL" id="CAXAMM010029990">
    <property type="protein sequence ID" value="CAK9065665.1"/>
    <property type="molecule type" value="Genomic_DNA"/>
</dbReference>
<comment type="caution">
    <text evidence="1">The sequence shown here is derived from an EMBL/GenBank/DDBJ whole genome shotgun (WGS) entry which is preliminary data.</text>
</comment>
<evidence type="ECO:0000313" key="1">
    <source>
        <dbReference type="EMBL" id="CAK9065665.1"/>
    </source>
</evidence>
<evidence type="ECO:0000313" key="2">
    <source>
        <dbReference type="Proteomes" id="UP001642464"/>
    </source>
</evidence>
<name>A0ABP0NPG1_9DINO</name>
<reference evidence="1 2" key="1">
    <citation type="submission" date="2024-02" db="EMBL/GenBank/DDBJ databases">
        <authorList>
            <person name="Chen Y."/>
            <person name="Shah S."/>
            <person name="Dougan E. K."/>
            <person name="Thang M."/>
            <person name="Chan C."/>
        </authorList>
    </citation>
    <scope>NUCLEOTIDE SEQUENCE [LARGE SCALE GENOMIC DNA]</scope>
</reference>
<sequence length="938" mass="102685">MGCATTRHSSLPQGIDVLITLSHSLRDTTALELAGWMQSVCTERGLNAFYQENLSGSVKLDGPRRRVLRNAFESARCVAAAAVASAHKHADTAPLANEILWAEQHRKQVVLVYDSSRPFDLHLWESTWPSLFQPQPLVARYYGKGHESCVEGFIAQVHSALSGAIERSAPSAPSKPKPINDDRRALANVAAIVEEISFSDEGWELALNQLRAVQPNDLPVTDVRSRGILKRSSERKSKRRSPDGADLIPEEATQEAIHYILNALPATARDERACLELLCASVGVSERLVAASLRLLSARIKIIAEVPDVKEVVLWSMIALRRHSDSVDVCTFAMECLDCTATLGDKLLVFSSADAESLVAAIRNFPSCHALQRHGFSFLRHLLVAQGQQHEDEADDGLQTDVHHDMLALPGGGLARVVTRLGAAELGLSCLSAYRGDEDLFQDICFLLEVLCPSSREVKLSVLKKGDLWVQHLRRSAGSGHVVLSMLSSLADDDENKVAVAALPGLLEALLWRLKLPEDVLEVFALLCCLTSQCLQNKRLCSSFCDAALLTEAVRCSSSSESATAIRLAAGGFLVNVCSDSRSVTTALSSRLNDAAISLSDSFDDELVRCGEALRQLTQKKDLASFPHASDGGRWKPNGSDLGDPQNPFAGLFAIRRQAGKEAEELPRVMKDDVAKEIHQNRTQLPEPKGPREYRGPGWQRLPSHLRGHCEETNDREVKDKKDENTLSNSFELGEWASSQAALPLKGFEGLSKELWIGSTGDKDYGEQFEVDQEEVSGPSRPSPRSLLQEELEASTPSLPAANPTQAPAKVSKGRTLRHELDKLRQASPAPKASRTLTERLFSFFRRSSSSEPEHQSGVTAARAARDHDLWMAEMAASTAIEEGEVEIDVRMPSQHSLVDKARSRPGLGSRGRSFESEGPLSKSSSKLPRFTSQDFNH</sequence>
<proteinExistence type="predicted"/>